<protein>
    <submittedName>
        <fullName evidence="1">Uncharacterized protein</fullName>
    </submittedName>
</protein>
<proteinExistence type="predicted"/>
<reference evidence="1" key="1">
    <citation type="submission" date="2018-05" db="EMBL/GenBank/DDBJ databases">
        <authorList>
            <person name="Lanie J.A."/>
            <person name="Ng W.-L."/>
            <person name="Kazmierczak K.M."/>
            <person name="Andrzejewski T.M."/>
            <person name="Davidsen T.M."/>
            <person name="Wayne K.J."/>
            <person name="Tettelin H."/>
            <person name="Glass J.I."/>
            <person name="Rusch D."/>
            <person name="Podicherti R."/>
            <person name="Tsui H.-C.T."/>
            <person name="Winkler M.E."/>
        </authorList>
    </citation>
    <scope>NUCLEOTIDE SEQUENCE</scope>
</reference>
<accession>A0A383ETF2</accession>
<gene>
    <name evidence="1" type="ORF">METZ01_LOCUS512359</name>
</gene>
<sequence length="54" mass="6321">MKYFKTASDIRLDKLVKNPAIKKEIAKWRRAHCRPFSSEGLKGCVAYFKYREAA</sequence>
<dbReference type="EMBL" id="UINC01228265">
    <property type="protein sequence ID" value="SVE59505.1"/>
    <property type="molecule type" value="Genomic_DNA"/>
</dbReference>
<dbReference type="AlphaFoldDB" id="A0A383ETF2"/>
<name>A0A383ETF2_9ZZZZ</name>
<evidence type="ECO:0000313" key="1">
    <source>
        <dbReference type="EMBL" id="SVE59505.1"/>
    </source>
</evidence>
<organism evidence="1">
    <name type="scientific">marine metagenome</name>
    <dbReference type="NCBI Taxonomy" id="408172"/>
    <lineage>
        <taxon>unclassified sequences</taxon>
        <taxon>metagenomes</taxon>
        <taxon>ecological metagenomes</taxon>
    </lineage>
</organism>